<protein>
    <recommendedName>
        <fullName evidence="4">Heme exporter protein D</fullName>
    </recommendedName>
</protein>
<accession>A0ABD5RVH2</accession>
<name>A0ABD5RVH2_9EURY</name>
<dbReference type="Proteomes" id="UP001596328">
    <property type="component" value="Unassembled WGS sequence"/>
</dbReference>
<dbReference type="AlphaFoldDB" id="A0ABD5RVH2"/>
<comment type="caution">
    <text evidence="2">The sequence shown here is derived from an EMBL/GenBank/DDBJ whole genome shotgun (WGS) entry which is preliminary data.</text>
</comment>
<evidence type="ECO:0000313" key="2">
    <source>
        <dbReference type="EMBL" id="MFC6723161.1"/>
    </source>
</evidence>
<keyword evidence="1" id="KW-0472">Membrane</keyword>
<feature type="transmembrane region" description="Helical" evidence="1">
    <location>
        <begin position="12"/>
        <end position="34"/>
    </location>
</feature>
<proteinExistence type="predicted"/>
<gene>
    <name evidence="2" type="ORF">ACFQE1_01890</name>
</gene>
<keyword evidence="3" id="KW-1185">Reference proteome</keyword>
<evidence type="ECO:0000256" key="1">
    <source>
        <dbReference type="SAM" id="Phobius"/>
    </source>
</evidence>
<evidence type="ECO:0008006" key="4">
    <source>
        <dbReference type="Google" id="ProtNLM"/>
    </source>
</evidence>
<reference evidence="2 3" key="1">
    <citation type="journal article" date="2019" name="Int. J. Syst. Evol. Microbiol.">
        <title>The Global Catalogue of Microorganisms (GCM) 10K type strain sequencing project: providing services to taxonomists for standard genome sequencing and annotation.</title>
        <authorList>
            <consortium name="The Broad Institute Genomics Platform"/>
            <consortium name="The Broad Institute Genome Sequencing Center for Infectious Disease"/>
            <person name="Wu L."/>
            <person name="Ma J."/>
        </authorList>
    </citation>
    <scope>NUCLEOTIDE SEQUENCE [LARGE SCALE GENOMIC DNA]</scope>
    <source>
        <strain evidence="2 3">NBRC 111368</strain>
    </source>
</reference>
<keyword evidence="1" id="KW-0812">Transmembrane</keyword>
<evidence type="ECO:0000313" key="3">
    <source>
        <dbReference type="Proteomes" id="UP001596328"/>
    </source>
</evidence>
<sequence length="56" mass="6186">MVYELSATTFSVFAYVVLTWTAIMALFIVGTTFWQMNQVFGKHRGGQPAQPVGGDD</sequence>
<dbReference type="EMBL" id="JBHSWU010000006">
    <property type="protein sequence ID" value="MFC6723161.1"/>
    <property type="molecule type" value="Genomic_DNA"/>
</dbReference>
<organism evidence="2 3">
    <name type="scientific">Halobium palmae</name>
    <dbReference type="NCBI Taxonomy" id="1776492"/>
    <lineage>
        <taxon>Archaea</taxon>
        <taxon>Methanobacteriati</taxon>
        <taxon>Methanobacteriota</taxon>
        <taxon>Stenosarchaea group</taxon>
        <taxon>Halobacteria</taxon>
        <taxon>Halobacteriales</taxon>
        <taxon>Haloferacaceae</taxon>
        <taxon>Halobium</taxon>
    </lineage>
</organism>
<keyword evidence="1" id="KW-1133">Transmembrane helix</keyword>